<dbReference type="GO" id="GO:0070677">
    <property type="term" value="F:rRNA (cytosine-2'-O-)-methyltransferase activity"/>
    <property type="evidence" value="ECO:0007669"/>
    <property type="project" value="UniProtKB-UniRule"/>
</dbReference>
<dbReference type="PIRSF" id="PIRSF005917">
    <property type="entry name" value="MTase_YraL"/>
    <property type="match status" value="1"/>
</dbReference>
<dbReference type="InterPro" id="IPR014777">
    <property type="entry name" value="4pyrrole_Mease_sub1"/>
</dbReference>
<dbReference type="OrthoDB" id="9809084at2"/>
<dbReference type="NCBIfam" id="TIGR00096">
    <property type="entry name" value="16S rRNA (cytidine(1402)-2'-O)-methyltransferase"/>
    <property type="match status" value="1"/>
</dbReference>
<dbReference type="CDD" id="cd11648">
    <property type="entry name" value="RsmI"/>
    <property type="match status" value="1"/>
</dbReference>
<name>A0A5B8K1B3_9MOLU</name>
<comment type="catalytic activity">
    <reaction evidence="6">
        <text>cytidine(1402) in 16S rRNA + S-adenosyl-L-methionine = 2'-O-methylcytidine(1402) in 16S rRNA + S-adenosyl-L-homocysteine + H(+)</text>
        <dbReference type="Rhea" id="RHEA:42924"/>
        <dbReference type="Rhea" id="RHEA-COMP:10285"/>
        <dbReference type="Rhea" id="RHEA-COMP:10286"/>
        <dbReference type="ChEBI" id="CHEBI:15378"/>
        <dbReference type="ChEBI" id="CHEBI:57856"/>
        <dbReference type="ChEBI" id="CHEBI:59789"/>
        <dbReference type="ChEBI" id="CHEBI:74495"/>
        <dbReference type="ChEBI" id="CHEBI:82748"/>
        <dbReference type="EC" id="2.1.1.198"/>
    </reaction>
</comment>
<dbReference type="EMBL" id="CP041663">
    <property type="protein sequence ID" value="QDY88631.1"/>
    <property type="molecule type" value="Genomic_DNA"/>
</dbReference>
<dbReference type="InterPro" id="IPR000878">
    <property type="entry name" value="4pyrrol_Mease"/>
</dbReference>
<comment type="similarity">
    <text evidence="6">Belongs to the methyltransferase superfamily. RsmI family.</text>
</comment>
<dbReference type="Gene3D" id="3.30.950.10">
    <property type="entry name" value="Methyltransferase, Cobalt-precorrin-4 Transmethylase, Domain 2"/>
    <property type="match status" value="1"/>
</dbReference>
<protein>
    <recommendedName>
        <fullName evidence="6">Ribosomal RNA small subunit methyltransferase I</fullName>
        <ecNumber evidence="6">2.1.1.198</ecNumber>
    </recommendedName>
    <alternativeName>
        <fullName evidence="6">16S rRNA 2'-O-ribose C1402 methyltransferase</fullName>
    </alternativeName>
    <alternativeName>
        <fullName evidence="6">rRNA (cytidine-2'-O-)-methyltransferase RsmI</fullName>
    </alternativeName>
</protein>
<sequence length="242" mass="28061">MTNKIYIVGTPIGNMEDITLRALRILKEVDIIACEDVRVTKKLLDRYDITNKKLVTYNNFNEETTSNYLLKQYEEGLNIALVSDAGMPVMSDPGFELIKKCYQHNINVEIIPGVNAAVTTFVMSNLDNNFTFKGFIKDKSQQRINQLKSLEFGTYIFYVSPHKLIDTLKDINQVFNGEEKLFLAKELTKMHEEFFRGNSIEIIDILNKREAIKGEYTLVLSFKKNKKEKVNKYINLKQKIMH</sequence>
<dbReference type="Gene3D" id="3.40.1010.10">
    <property type="entry name" value="Cobalt-precorrin-4 Transmethylase, Domain 1"/>
    <property type="match status" value="1"/>
</dbReference>
<dbReference type="InterPro" id="IPR035996">
    <property type="entry name" value="4pyrrol_Methylase_sf"/>
</dbReference>
<dbReference type="InterPro" id="IPR008189">
    <property type="entry name" value="rRNA_ssu_MeTfrase_I"/>
</dbReference>
<dbReference type="InterPro" id="IPR014776">
    <property type="entry name" value="4pyrrole_Mease_sub2"/>
</dbReference>
<dbReference type="HAMAP" id="MF_01877">
    <property type="entry name" value="16SrRNA_methyltr_I"/>
    <property type="match status" value="1"/>
</dbReference>
<dbReference type="Pfam" id="PF00590">
    <property type="entry name" value="TP_methylase"/>
    <property type="match status" value="1"/>
</dbReference>
<dbReference type="Proteomes" id="UP000317512">
    <property type="component" value="Chromosome"/>
</dbReference>
<evidence type="ECO:0000313" key="9">
    <source>
        <dbReference type="Proteomes" id="UP000317512"/>
    </source>
</evidence>
<evidence type="ECO:0000256" key="1">
    <source>
        <dbReference type="ARBA" id="ARBA00022490"/>
    </source>
</evidence>
<comment type="function">
    <text evidence="6">Catalyzes the 2'-O-methylation of the ribose of cytidine 1402 (C1402) in 16S rRNA.</text>
</comment>
<dbReference type="GO" id="GO:0005737">
    <property type="term" value="C:cytoplasm"/>
    <property type="evidence" value="ECO:0007669"/>
    <property type="project" value="UniProtKB-SubCell"/>
</dbReference>
<dbReference type="FunFam" id="3.40.1010.10:FF:000007">
    <property type="entry name" value="Ribosomal RNA small subunit methyltransferase I"/>
    <property type="match status" value="1"/>
</dbReference>
<evidence type="ECO:0000256" key="4">
    <source>
        <dbReference type="ARBA" id="ARBA00022679"/>
    </source>
</evidence>
<dbReference type="EC" id="2.1.1.198" evidence="6"/>
<dbReference type="PANTHER" id="PTHR46111">
    <property type="entry name" value="RIBOSOMAL RNA SMALL SUBUNIT METHYLTRANSFERASE I"/>
    <property type="match status" value="1"/>
</dbReference>
<dbReference type="PANTHER" id="PTHR46111:SF1">
    <property type="entry name" value="RIBOSOMAL RNA SMALL SUBUNIT METHYLTRANSFERASE I"/>
    <property type="match status" value="1"/>
</dbReference>
<keyword evidence="5 6" id="KW-0949">S-adenosyl-L-methionine</keyword>
<evidence type="ECO:0000256" key="5">
    <source>
        <dbReference type="ARBA" id="ARBA00022691"/>
    </source>
</evidence>
<accession>A0A5B8K1B3</accession>
<keyword evidence="3 6" id="KW-0489">Methyltransferase</keyword>
<proteinExistence type="inferred from homology"/>
<gene>
    <name evidence="6 8" type="primary">rsmI</name>
    <name evidence="8" type="ORF">FOY43_03130</name>
</gene>
<evidence type="ECO:0000256" key="3">
    <source>
        <dbReference type="ARBA" id="ARBA00022603"/>
    </source>
</evidence>
<evidence type="ECO:0000313" key="8">
    <source>
        <dbReference type="EMBL" id="QDY88631.1"/>
    </source>
</evidence>
<keyword evidence="2 6" id="KW-0698">rRNA processing</keyword>
<dbReference type="SUPFAM" id="SSF53790">
    <property type="entry name" value="Tetrapyrrole methylase"/>
    <property type="match status" value="1"/>
</dbReference>
<organism evidence="8 9">
    <name type="scientific">Mycoplasma anserisalpingitidis</name>
    <dbReference type="NCBI Taxonomy" id="519450"/>
    <lineage>
        <taxon>Bacteria</taxon>
        <taxon>Bacillati</taxon>
        <taxon>Mycoplasmatota</taxon>
        <taxon>Mollicutes</taxon>
        <taxon>Mycoplasmataceae</taxon>
        <taxon>Mycoplasma</taxon>
    </lineage>
</organism>
<keyword evidence="4 6" id="KW-0808">Transferase</keyword>
<reference evidence="9" key="1">
    <citation type="submission" date="2019-07" db="EMBL/GenBank/DDBJ databases">
        <title>Complete genome sequences of three Mycoplasma sp. 1220 strains.</title>
        <authorList>
            <person name="Grozner D."/>
            <person name="Forro B."/>
            <person name="Kovacs A.B."/>
            <person name="Marton S."/>
            <person name="Banyai K."/>
            <person name="Kreizinger Z."/>
            <person name="Sulyok K.M."/>
            <person name="Gyuranecz M."/>
        </authorList>
    </citation>
    <scope>NUCLEOTIDE SEQUENCE [LARGE SCALE GENOMIC DNA]</scope>
    <source>
        <strain evidence="9">MYCAV93</strain>
    </source>
</reference>
<dbReference type="AlphaFoldDB" id="A0A5B8K1B3"/>
<evidence type="ECO:0000256" key="2">
    <source>
        <dbReference type="ARBA" id="ARBA00022552"/>
    </source>
</evidence>
<comment type="subcellular location">
    <subcellularLocation>
        <location evidence="6">Cytoplasm</location>
    </subcellularLocation>
</comment>
<feature type="domain" description="Tetrapyrrole methylase" evidence="7">
    <location>
        <begin position="4"/>
        <end position="198"/>
    </location>
</feature>
<evidence type="ECO:0000259" key="7">
    <source>
        <dbReference type="Pfam" id="PF00590"/>
    </source>
</evidence>
<dbReference type="RefSeq" id="WP_146309084.1">
    <property type="nucleotide sequence ID" value="NZ_CP041663.1"/>
</dbReference>
<keyword evidence="1 6" id="KW-0963">Cytoplasm</keyword>
<evidence type="ECO:0000256" key="6">
    <source>
        <dbReference type="HAMAP-Rule" id="MF_01877"/>
    </source>
</evidence>